<evidence type="ECO:0000256" key="11">
    <source>
        <dbReference type="ARBA" id="ARBA00022985"/>
    </source>
</evidence>
<evidence type="ECO:0000256" key="7">
    <source>
        <dbReference type="ARBA" id="ARBA00022679"/>
    </source>
</evidence>
<dbReference type="InterPro" id="IPR022826">
    <property type="entry name" value="KDO_kinase"/>
</dbReference>
<keyword evidence="10 15" id="KW-0067">ATP-binding</keyword>
<feature type="active site" evidence="15">
    <location>
        <position position="166"/>
    </location>
</feature>
<evidence type="ECO:0000256" key="8">
    <source>
        <dbReference type="ARBA" id="ARBA00022741"/>
    </source>
</evidence>
<dbReference type="Pfam" id="PF06293">
    <property type="entry name" value="Kdo"/>
    <property type="match status" value="1"/>
</dbReference>
<dbReference type="RefSeq" id="WP_255389153.1">
    <property type="nucleotide sequence ID" value="NZ_CP101508.1"/>
</dbReference>
<dbReference type="InterPro" id="IPR011009">
    <property type="entry name" value="Kinase-like_dom_sf"/>
</dbReference>
<dbReference type="EMBL" id="CP101508">
    <property type="protein sequence ID" value="UTV27899.1"/>
    <property type="molecule type" value="Genomic_DNA"/>
</dbReference>
<keyword evidence="18" id="KW-1185">Reference proteome</keyword>
<comment type="catalytic activity">
    <reaction evidence="14 15">
        <text>an alpha-Kdo-(2-&gt;6)-lipid IVA + ATP = a 4-O-phospho-alpha-Kdo-(2-&gt;6)-lipid IVA + ADP + H(+)</text>
        <dbReference type="Rhea" id="RHEA:74271"/>
        <dbReference type="ChEBI" id="CHEBI:15378"/>
        <dbReference type="ChEBI" id="CHEBI:30616"/>
        <dbReference type="ChEBI" id="CHEBI:176428"/>
        <dbReference type="ChEBI" id="CHEBI:193140"/>
        <dbReference type="ChEBI" id="CHEBI:456216"/>
        <dbReference type="EC" id="2.7.1.166"/>
    </reaction>
</comment>
<evidence type="ECO:0000256" key="2">
    <source>
        <dbReference type="ARBA" id="ARBA00004713"/>
    </source>
</evidence>
<keyword evidence="8 15" id="KW-0547">Nucleotide-binding</keyword>
<accession>A0ABY5GFL6</accession>
<name>A0ABY5GFL6_9GAMM</name>
<gene>
    <name evidence="15" type="primary">kdkA</name>
    <name evidence="17" type="ORF">NNL38_00810</name>
</gene>
<evidence type="ECO:0000256" key="9">
    <source>
        <dbReference type="ARBA" id="ARBA00022777"/>
    </source>
</evidence>
<keyword evidence="11 15" id="KW-0448">Lipopolysaccharide biosynthesis</keyword>
<comment type="subcellular location">
    <subcellularLocation>
        <location evidence="1 15">Cell inner membrane</location>
        <topology evidence="1 15">Peripheral membrane protein</topology>
        <orientation evidence="1 15">Cytoplasmic side</orientation>
    </subcellularLocation>
</comment>
<evidence type="ECO:0000256" key="1">
    <source>
        <dbReference type="ARBA" id="ARBA00004515"/>
    </source>
</evidence>
<dbReference type="Gene3D" id="1.10.510.10">
    <property type="entry name" value="Transferase(Phosphotransferase) domain 1"/>
    <property type="match status" value="1"/>
</dbReference>
<sequence>MQVLEYDNDRIVYDPELLAEPPQQCLEPMYWQQQGAVIGSASGRGTTWFVRGKRLEMALRHYYRGGLFGRLVRDHYWFTGWEKTRSLAELRLLQHLSGAGVNVPRPVAARVRKKGWLYQADLLTEKVAGARDLVALLQHEPLPQERWEQIGQMIARMHGCGVCHTDLNAHNILLDAEQQVWLIDFDKCHLATGEGWQQGNLDRLHRSFVKEVAKAGIRWDAQAWQWLLIGYQAKAISPPEAG</sequence>
<evidence type="ECO:0000256" key="3">
    <source>
        <dbReference type="ARBA" id="ARBA00010327"/>
    </source>
</evidence>
<keyword evidence="5 15" id="KW-1003">Cell membrane</keyword>
<evidence type="ECO:0000256" key="14">
    <source>
        <dbReference type="ARBA" id="ARBA00034417"/>
    </source>
</evidence>
<evidence type="ECO:0000313" key="17">
    <source>
        <dbReference type="EMBL" id="UTV27899.1"/>
    </source>
</evidence>
<comment type="pathway">
    <text evidence="2 15">Bacterial outer membrane biogenesis; LPS core biosynthesis.</text>
</comment>
<dbReference type="EC" id="2.7.1.166" evidence="4 15"/>
<dbReference type="InterPro" id="IPR000719">
    <property type="entry name" value="Prot_kinase_dom"/>
</dbReference>
<evidence type="ECO:0000256" key="12">
    <source>
        <dbReference type="ARBA" id="ARBA00023136"/>
    </source>
</evidence>
<evidence type="ECO:0000313" key="18">
    <source>
        <dbReference type="Proteomes" id="UP001057998"/>
    </source>
</evidence>
<dbReference type="SUPFAM" id="SSF56112">
    <property type="entry name" value="Protein kinase-like (PK-like)"/>
    <property type="match status" value="1"/>
</dbReference>
<comment type="function">
    <text evidence="15">Catalyzes the ATP-dependent phosphorylation of the 3-deoxy-D-manno-octulosonic acid (Kdo) residue in Kdo-lipid IV(A) at the 4-OH position.</text>
</comment>
<dbReference type="GO" id="GO:0016301">
    <property type="term" value="F:kinase activity"/>
    <property type="evidence" value="ECO:0007669"/>
    <property type="project" value="UniProtKB-KW"/>
</dbReference>
<dbReference type="Proteomes" id="UP001057998">
    <property type="component" value="Chromosome 1"/>
</dbReference>
<dbReference type="NCBIfam" id="NF002475">
    <property type="entry name" value="PRK01723.1"/>
    <property type="match status" value="1"/>
</dbReference>
<evidence type="ECO:0000256" key="15">
    <source>
        <dbReference type="HAMAP-Rule" id="MF_00521"/>
    </source>
</evidence>
<reference evidence="17" key="1">
    <citation type="submission" date="2022-07" db="EMBL/GenBank/DDBJ databases">
        <title>Genome sequencing of Photobacterium atrarenae GJH2-4.</title>
        <authorList>
            <person name="Park S.-J."/>
        </authorList>
    </citation>
    <scope>NUCLEOTIDE SEQUENCE</scope>
    <source>
        <strain evidence="17">GJH2-4</strain>
    </source>
</reference>
<evidence type="ECO:0000256" key="10">
    <source>
        <dbReference type="ARBA" id="ARBA00022840"/>
    </source>
</evidence>
<evidence type="ECO:0000256" key="6">
    <source>
        <dbReference type="ARBA" id="ARBA00022519"/>
    </source>
</evidence>
<dbReference type="PROSITE" id="PS50011">
    <property type="entry name" value="PROTEIN_KINASE_DOM"/>
    <property type="match status" value="1"/>
</dbReference>
<keyword evidence="6 15" id="KW-0997">Cell inner membrane</keyword>
<keyword evidence="9 15" id="KW-0418">Kinase</keyword>
<protein>
    <recommendedName>
        <fullName evidence="13 15">3-deoxy-D-manno-octulosonic acid kinase</fullName>
        <shortName evidence="15">Kdo kinase</shortName>
        <ecNumber evidence="4 15">2.7.1.166</ecNumber>
    </recommendedName>
</protein>
<keyword evidence="12 15" id="KW-0472">Membrane</keyword>
<dbReference type="HAMAP" id="MF_00521">
    <property type="entry name" value="KDO_kinase"/>
    <property type="match status" value="1"/>
</dbReference>
<evidence type="ECO:0000256" key="13">
    <source>
        <dbReference type="ARBA" id="ARBA00029511"/>
    </source>
</evidence>
<evidence type="ECO:0000256" key="4">
    <source>
        <dbReference type="ARBA" id="ARBA00011988"/>
    </source>
</evidence>
<keyword evidence="7 15" id="KW-0808">Transferase</keyword>
<feature type="domain" description="Protein kinase" evidence="16">
    <location>
        <begin position="32"/>
        <end position="242"/>
    </location>
</feature>
<evidence type="ECO:0000259" key="16">
    <source>
        <dbReference type="PROSITE" id="PS50011"/>
    </source>
</evidence>
<proteinExistence type="inferred from homology"/>
<comment type="similarity">
    <text evidence="3 15">Belongs to the protein kinase superfamily. KdkA/RfaP family.</text>
</comment>
<organism evidence="17 18">
    <name type="scientific">Photobacterium atrarenae</name>
    <dbReference type="NCBI Taxonomy" id="865757"/>
    <lineage>
        <taxon>Bacteria</taxon>
        <taxon>Pseudomonadati</taxon>
        <taxon>Pseudomonadota</taxon>
        <taxon>Gammaproteobacteria</taxon>
        <taxon>Vibrionales</taxon>
        <taxon>Vibrionaceae</taxon>
        <taxon>Photobacterium</taxon>
    </lineage>
</organism>
<evidence type="ECO:0000256" key="5">
    <source>
        <dbReference type="ARBA" id="ARBA00022475"/>
    </source>
</evidence>